<evidence type="ECO:0000259" key="1">
    <source>
        <dbReference type="Pfam" id="PF01408"/>
    </source>
</evidence>
<dbReference type="HOGENOM" id="CLU_023194_1_4_2"/>
<organism evidence="3 4">
    <name type="scientific">Caldisphaera lagunensis (strain DSM 15908 / JCM 11604 / ANMR 0165 / IC-154)</name>
    <dbReference type="NCBI Taxonomy" id="1056495"/>
    <lineage>
        <taxon>Archaea</taxon>
        <taxon>Thermoproteota</taxon>
        <taxon>Thermoprotei</taxon>
        <taxon>Acidilobales</taxon>
        <taxon>Caldisphaeraceae</taxon>
        <taxon>Caldisphaera</taxon>
    </lineage>
</organism>
<keyword evidence="4" id="KW-1185">Reference proteome</keyword>
<sequence length="327" mass="36984">MVGSRGFGRVHLYALNKLKNEGYDLKLYVFSSDKSEAEKLGKEFMASGIFTSYDEILSSDVDIVDLIVSHDSHLDMSVKAMERKKHVILEKPIARTVEEATKIIEKAKISKVKFMVAENYYFDSSIRKAVELTNNELGKIYSIIVRYSTYNQPRTWRKNKQSMGGGALIDGGIHFVDAMLNLGGSYDKICSISYKTYVDMEGEDTTVAIINFKNGAKGTLIFSWGMNNSPLVPAFEVYGEKGTIYEDPYTRKVEISGKTKYVRRFGDIIYNNNRVEIPDSDSIKDELKGFIDSIINETQVPMPPEIALRDLRAVLDIYDSNCFKQLA</sequence>
<name>L0ACC6_CALLD</name>
<evidence type="ECO:0000313" key="4">
    <source>
        <dbReference type="Proteomes" id="UP000010469"/>
    </source>
</evidence>
<dbReference type="GO" id="GO:0006740">
    <property type="term" value="P:NADPH regeneration"/>
    <property type="evidence" value="ECO:0007669"/>
    <property type="project" value="TreeGrafter"/>
</dbReference>
<evidence type="ECO:0000313" key="3">
    <source>
        <dbReference type="EMBL" id="AFZ70787.1"/>
    </source>
</evidence>
<dbReference type="GO" id="GO:0016491">
    <property type="term" value="F:oxidoreductase activity"/>
    <property type="evidence" value="ECO:0007669"/>
    <property type="project" value="TreeGrafter"/>
</dbReference>
<protein>
    <submittedName>
        <fullName evidence="3">Putative dehydrogenase</fullName>
    </submittedName>
</protein>
<feature type="domain" description="Gfo/Idh/MocA-like oxidoreductase N-terminal" evidence="1">
    <location>
        <begin position="1"/>
        <end position="117"/>
    </location>
</feature>
<reference evidence="4" key="1">
    <citation type="submission" date="2012-03" db="EMBL/GenBank/DDBJ databases">
        <title>Complete genome of Caldisphaera lagunensis DSM 15908.</title>
        <authorList>
            <person name="Lucas S."/>
            <person name="Copeland A."/>
            <person name="Lapidus A."/>
            <person name="Glavina del Rio T."/>
            <person name="Dalin E."/>
            <person name="Tice H."/>
            <person name="Bruce D."/>
            <person name="Goodwin L."/>
            <person name="Pitluck S."/>
            <person name="Peters L."/>
            <person name="Mikhailova N."/>
            <person name="Teshima H."/>
            <person name="Kyrpides N."/>
            <person name="Mavromatis K."/>
            <person name="Ivanova N."/>
            <person name="Brettin T."/>
            <person name="Detter J.C."/>
            <person name="Han C."/>
            <person name="Larimer F."/>
            <person name="Land M."/>
            <person name="Hauser L."/>
            <person name="Markowitz V."/>
            <person name="Cheng J.-F."/>
            <person name="Hugenholtz P."/>
            <person name="Woyke T."/>
            <person name="Wu D."/>
            <person name="Spring S."/>
            <person name="Schroeder M."/>
            <person name="Brambilla E."/>
            <person name="Klenk H.-P."/>
            <person name="Eisen J.A."/>
        </authorList>
    </citation>
    <scope>NUCLEOTIDE SEQUENCE [LARGE SCALE GENOMIC DNA]</scope>
    <source>
        <strain evidence="4">DSM 15908 / JCM 11604 / IC-154</strain>
    </source>
</reference>
<feature type="domain" description="GFO/IDH/MocA-like oxidoreductase" evidence="2">
    <location>
        <begin position="133"/>
        <end position="244"/>
    </location>
</feature>
<dbReference type="KEGG" id="clg:Calag_1065"/>
<dbReference type="Pfam" id="PF01408">
    <property type="entry name" value="GFO_IDH_MocA"/>
    <property type="match status" value="1"/>
</dbReference>
<dbReference type="InterPro" id="IPR036291">
    <property type="entry name" value="NAD(P)-bd_dom_sf"/>
</dbReference>
<dbReference type="Pfam" id="PF22725">
    <property type="entry name" value="GFO_IDH_MocA_C3"/>
    <property type="match status" value="1"/>
</dbReference>
<dbReference type="FunCoup" id="L0ACC6">
    <property type="interactions" value="46"/>
</dbReference>
<dbReference type="InterPro" id="IPR000683">
    <property type="entry name" value="Gfo/Idh/MocA-like_OxRdtase_N"/>
</dbReference>
<dbReference type="GO" id="GO:0000166">
    <property type="term" value="F:nucleotide binding"/>
    <property type="evidence" value="ECO:0007669"/>
    <property type="project" value="InterPro"/>
</dbReference>
<accession>L0ACC6</accession>
<dbReference type="eggNOG" id="arCOG01622">
    <property type="taxonomic scope" value="Archaea"/>
</dbReference>
<dbReference type="EMBL" id="CP003378">
    <property type="protein sequence ID" value="AFZ70787.1"/>
    <property type="molecule type" value="Genomic_DNA"/>
</dbReference>
<gene>
    <name evidence="3" type="ordered locus">Calag_1065</name>
</gene>
<dbReference type="Gene3D" id="3.30.360.10">
    <property type="entry name" value="Dihydrodipicolinate Reductase, domain 2"/>
    <property type="match status" value="1"/>
</dbReference>
<dbReference type="SUPFAM" id="SSF55347">
    <property type="entry name" value="Glyceraldehyde-3-phosphate dehydrogenase-like, C-terminal domain"/>
    <property type="match status" value="1"/>
</dbReference>
<proteinExistence type="predicted"/>
<dbReference type="Proteomes" id="UP000010469">
    <property type="component" value="Chromosome"/>
</dbReference>
<dbReference type="AlphaFoldDB" id="L0ACC6"/>
<dbReference type="Gene3D" id="3.40.50.720">
    <property type="entry name" value="NAD(P)-binding Rossmann-like Domain"/>
    <property type="match status" value="1"/>
</dbReference>
<dbReference type="InterPro" id="IPR055170">
    <property type="entry name" value="GFO_IDH_MocA-like_dom"/>
</dbReference>
<dbReference type="SUPFAM" id="SSF51735">
    <property type="entry name" value="NAD(P)-binding Rossmann-fold domains"/>
    <property type="match status" value="1"/>
</dbReference>
<evidence type="ECO:0000259" key="2">
    <source>
        <dbReference type="Pfam" id="PF22725"/>
    </source>
</evidence>
<dbReference type="InParanoid" id="L0ACC6"/>
<dbReference type="PANTHER" id="PTHR42840">
    <property type="entry name" value="NAD(P)-BINDING ROSSMANN-FOLD SUPERFAMILY PROTEIN-RELATED"/>
    <property type="match status" value="1"/>
</dbReference>
<dbReference type="STRING" id="1056495.Calag_1065"/>
<dbReference type="GO" id="GO:0005737">
    <property type="term" value="C:cytoplasm"/>
    <property type="evidence" value="ECO:0007669"/>
    <property type="project" value="TreeGrafter"/>
</dbReference>
<dbReference type="PANTHER" id="PTHR42840:SF5">
    <property type="entry name" value="NAD(P)-BINDING ROSSMANN-FOLD SUPERFAMILY PROTEIN"/>
    <property type="match status" value="1"/>
</dbReference>